<evidence type="ECO:0000256" key="5">
    <source>
        <dbReference type="ARBA" id="ARBA00023277"/>
    </source>
</evidence>
<evidence type="ECO:0000256" key="4">
    <source>
        <dbReference type="ARBA" id="ARBA00022842"/>
    </source>
</evidence>
<name>A0A135HPJ8_9HYPH</name>
<dbReference type="NCBIfam" id="TIGR01509">
    <property type="entry name" value="HAD-SF-IA-v3"/>
    <property type="match status" value="1"/>
</dbReference>
<evidence type="ECO:0000256" key="3">
    <source>
        <dbReference type="ARBA" id="ARBA00022723"/>
    </source>
</evidence>
<evidence type="ECO:0008006" key="8">
    <source>
        <dbReference type="Google" id="ProtNLM"/>
    </source>
</evidence>
<keyword evidence="5" id="KW-0119">Carbohydrate metabolism</keyword>
<comment type="similarity">
    <text evidence="2">Belongs to the HAD-like hydrolase superfamily. CbbY/CbbZ/Gph/YieH family.</text>
</comment>
<dbReference type="SUPFAM" id="SSF56784">
    <property type="entry name" value="HAD-like"/>
    <property type="match status" value="1"/>
</dbReference>
<dbReference type="InterPro" id="IPR023198">
    <property type="entry name" value="PGP-like_dom2"/>
</dbReference>
<dbReference type="CDD" id="cd07505">
    <property type="entry name" value="HAD_BPGM-like"/>
    <property type="match status" value="1"/>
</dbReference>
<keyword evidence="7" id="KW-1185">Reference proteome</keyword>
<keyword evidence="4" id="KW-0460">Magnesium</keyword>
<dbReference type="Pfam" id="PF00702">
    <property type="entry name" value="Hydrolase"/>
    <property type="match status" value="1"/>
</dbReference>
<sequence length="227" mass="24080">MSNKAVLFDMDGTLIDSEVLHFETLAAAVESFGYAVPDGYAERVTGRTIGDCHALLAEMIGFAPPLDDFVARKYALYIERARVLRMREGAQAVLGLVRSSGAAMAIVSNSDRILADANLTAVDLQTPGLVSVTRNDVRSGKPHPEPYLRAAWLLGVEPAACIVVEDSAPGASAGLAAGMTVIGWPEPHRPDIVFPVGTINADPHDLVATLRPLLSSSFETVSVSRIA</sequence>
<dbReference type="EMBL" id="LNTU01000039">
    <property type="protein sequence ID" value="KXF75134.1"/>
    <property type="molecule type" value="Genomic_DNA"/>
</dbReference>
<accession>A0A135HPJ8</accession>
<comment type="cofactor">
    <cofactor evidence="1">
        <name>Mg(2+)</name>
        <dbReference type="ChEBI" id="CHEBI:18420"/>
    </cofactor>
</comment>
<dbReference type="STRING" id="1494590.ATN84_20900"/>
<dbReference type="AlphaFoldDB" id="A0A135HPJ8"/>
<dbReference type="PANTHER" id="PTHR46193:SF18">
    <property type="entry name" value="HEXITOL PHOSPHATASE B"/>
    <property type="match status" value="1"/>
</dbReference>
<dbReference type="RefSeq" id="WP_068884915.1">
    <property type="nucleotide sequence ID" value="NZ_LNTU01000039.1"/>
</dbReference>
<dbReference type="InterPro" id="IPR023214">
    <property type="entry name" value="HAD_sf"/>
</dbReference>
<evidence type="ECO:0000256" key="2">
    <source>
        <dbReference type="ARBA" id="ARBA00006171"/>
    </source>
</evidence>
<evidence type="ECO:0000313" key="7">
    <source>
        <dbReference type="Proteomes" id="UP000070107"/>
    </source>
</evidence>
<dbReference type="InterPro" id="IPR036412">
    <property type="entry name" value="HAD-like_sf"/>
</dbReference>
<dbReference type="GO" id="GO:0046872">
    <property type="term" value="F:metal ion binding"/>
    <property type="evidence" value="ECO:0007669"/>
    <property type="project" value="UniProtKB-KW"/>
</dbReference>
<gene>
    <name evidence="6" type="ORF">ATN84_20900</name>
</gene>
<dbReference type="InterPro" id="IPR051600">
    <property type="entry name" value="Beta-PGM-like"/>
</dbReference>
<reference evidence="6 7" key="1">
    <citation type="submission" date="2015-11" db="EMBL/GenBank/DDBJ databases">
        <title>Draft genome sequence of Paramesorhizobium deserti A-3-E, a strain highly resistant to diverse beta-lactam antibiotics.</title>
        <authorList>
            <person name="Lv R."/>
            <person name="Yang X."/>
            <person name="Fang N."/>
            <person name="Guo J."/>
            <person name="Luo X."/>
            <person name="Peng F."/>
            <person name="Yang R."/>
            <person name="Cui Y."/>
            <person name="Fang C."/>
            <person name="Song Y."/>
        </authorList>
    </citation>
    <scope>NUCLEOTIDE SEQUENCE [LARGE SCALE GENOMIC DNA]</scope>
    <source>
        <strain evidence="6 7">A-3-E</strain>
    </source>
</reference>
<comment type="caution">
    <text evidence="6">The sequence shown here is derived from an EMBL/GenBank/DDBJ whole genome shotgun (WGS) entry which is preliminary data.</text>
</comment>
<dbReference type="OrthoDB" id="9800058at2"/>
<proteinExistence type="inferred from homology"/>
<organism evidence="6 7">
    <name type="scientific">Paramesorhizobium deserti</name>
    <dbReference type="NCBI Taxonomy" id="1494590"/>
    <lineage>
        <taxon>Bacteria</taxon>
        <taxon>Pseudomonadati</taxon>
        <taxon>Pseudomonadota</taxon>
        <taxon>Alphaproteobacteria</taxon>
        <taxon>Hyphomicrobiales</taxon>
        <taxon>Phyllobacteriaceae</taxon>
        <taxon>Paramesorhizobium</taxon>
    </lineage>
</organism>
<dbReference type="SFLD" id="SFLDG01129">
    <property type="entry name" value="C1.5:_HAD__Beta-PGM__Phosphata"/>
    <property type="match status" value="1"/>
</dbReference>
<dbReference type="GO" id="GO:0003824">
    <property type="term" value="F:catalytic activity"/>
    <property type="evidence" value="ECO:0007669"/>
    <property type="project" value="UniProtKB-ARBA"/>
</dbReference>
<evidence type="ECO:0000313" key="6">
    <source>
        <dbReference type="EMBL" id="KXF75134.1"/>
    </source>
</evidence>
<protein>
    <recommendedName>
        <fullName evidence="8">HAD family hydrolase</fullName>
    </recommendedName>
</protein>
<evidence type="ECO:0000256" key="1">
    <source>
        <dbReference type="ARBA" id="ARBA00001946"/>
    </source>
</evidence>
<dbReference type="Proteomes" id="UP000070107">
    <property type="component" value="Unassembled WGS sequence"/>
</dbReference>
<dbReference type="SFLD" id="SFLDS00003">
    <property type="entry name" value="Haloacid_Dehalogenase"/>
    <property type="match status" value="1"/>
</dbReference>
<dbReference type="PANTHER" id="PTHR46193">
    <property type="entry name" value="6-PHOSPHOGLUCONATE PHOSPHATASE"/>
    <property type="match status" value="1"/>
</dbReference>
<dbReference type="Gene3D" id="3.40.50.1000">
    <property type="entry name" value="HAD superfamily/HAD-like"/>
    <property type="match status" value="1"/>
</dbReference>
<dbReference type="InterPro" id="IPR006439">
    <property type="entry name" value="HAD-SF_hydro_IA"/>
</dbReference>
<keyword evidence="3" id="KW-0479">Metal-binding</keyword>
<dbReference type="Gene3D" id="1.10.150.240">
    <property type="entry name" value="Putative phosphatase, domain 2"/>
    <property type="match status" value="1"/>
</dbReference>